<evidence type="ECO:0000256" key="8">
    <source>
        <dbReference type="ARBA" id="ARBA00023012"/>
    </source>
</evidence>
<evidence type="ECO:0000256" key="1">
    <source>
        <dbReference type="ARBA" id="ARBA00000085"/>
    </source>
</evidence>
<evidence type="ECO:0000256" key="9">
    <source>
        <dbReference type="SAM" id="Phobius"/>
    </source>
</evidence>
<evidence type="ECO:0000313" key="11">
    <source>
        <dbReference type="EMBL" id="MDT0306757.1"/>
    </source>
</evidence>
<sequence length="406" mass="41372">MPYFLLTAVVLGVAVRGTELPTHLGRQLLAYALALPLVAATGLFPLVRPLSAGAARALCSVESGELAEGPPASWAARRRTAAWFTLHAGIGALVSGLTLAVPPLAAVLLALPFSARLRESALGEAALPYAFGSAGAAPAVGLALLAALPALAAAAGALLARLAPALLGPAPADRLAAAEARAADLAARNRLARELHDSVGHALGAVTLQAAAARRVLESDREFARGALAAIEDTARNAVAELDAVLGLLRAEDPASADQRAPAPTLEADLDALLARSRAAGLDVRCDGRPPAPLPPVISREGYRIVQEGLANALRHAGPPPVRLRLRIALETPGPARQELVLTMDNALPPHGGSDGGRRGGGGRGLRGVAERAALLGGRARWGVPAGDPAVWRLTARLPLPVGRPA</sequence>
<dbReference type="InterPro" id="IPR036890">
    <property type="entry name" value="HATPase_C_sf"/>
</dbReference>
<proteinExistence type="predicted"/>
<keyword evidence="9" id="KW-1133">Transmembrane helix</keyword>
<feature type="transmembrane region" description="Helical" evidence="9">
    <location>
        <begin position="135"/>
        <end position="160"/>
    </location>
</feature>
<evidence type="ECO:0000256" key="5">
    <source>
        <dbReference type="ARBA" id="ARBA00022741"/>
    </source>
</evidence>
<feature type="transmembrane region" description="Helical" evidence="9">
    <location>
        <begin position="27"/>
        <end position="47"/>
    </location>
</feature>
<gene>
    <name evidence="11" type="ORF">RM780_07245</name>
</gene>
<evidence type="ECO:0000256" key="3">
    <source>
        <dbReference type="ARBA" id="ARBA00022553"/>
    </source>
</evidence>
<keyword evidence="12" id="KW-1185">Reference proteome</keyword>
<keyword evidence="9" id="KW-0472">Membrane</keyword>
<keyword evidence="8" id="KW-0902">Two-component regulatory system</keyword>
<keyword evidence="5" id="KW-0547">Nucleotide-binding</keyword>
<evidence type="ECO:0000259" key="10">
    <source>
        <dbReference type="Pfam" id="PF07730"/>
    </source>
</evidence>
<dbReference type="PANTHER" id="PTHR24421:SF10">
    <property type="entry name" value="NITRATE_NITRITE SENSOR PROTEIN NARQ"/>
    <property type="match status" value="1"/>
</dbReference>
<evidence type="ECO:0000256" key="4">
    <source>
        <dbReference type="ARBA" id="ARBA00022679"/>
    </source>
</evidence>
<dbReference type="InterPro" id="IPR011712">
    <property type="entry name" value="Sig_transdc_His_kin_sub3_dim/P"/>
</dbReference>
<dbReference type="RefSeq" id="WP_311629734.1">
    <property type="nucleotide sequence ID" value="NZ_JAVREN010000007.1"/>
</dbReference>
<keyword evidence="9" id="KW-0812">Transmembrane</keyword>
<keyword evidence="6 11" id="KW-0418">Kinase</keyword>
<keyword evidence="3" id="KW-0597">Phosphoprotein</keyword>
<feature type="transmembrane region" description="Helical" evidence="9">
    <location>
        <begin position="86"/>
        <end position="115"/>
    </location>
</feature>
<dbReference type="GO" id="GO:0016301">
    <property type="term" value="F:kinase activity"/>
    <property type="evidence" value="ECO:0007669"/>
    <property type="project" value="UniProtKB-KW"/>
</dbReference>
<organism evidence="11 12">
    <name type="scientific">Streptomyces boetiae</name>
    <dbReference type="NCBI Taxonomy" id="3075541"/>
    <lineage>
        <taxon>Bacteria</taxon>
        <taxon>Bacillati</taxon>
        <taxon>Actinomycetota</taxon>
        <taxon>Actinomycetes</taxon>
        <taxon>Kitasatosporales</taxon>
        <taxon>Streptomycetaceae</taxon>
        <taxon>Streptomyces</taxon>
    </lineage>
</organism>
<evidence type="ECO:0000256" key="7">
    <source>
        <dbReference type="ARBA" id="ARBA00022840"/>
    </source>
</evidence>
<feature type="domain" description="Signal transduction histidine kinase subgroup 3 dimerisation and phosphoacceptor" evidence="10">
    <location>
        <begin position="188"/>
        <end position="252"/>
    </location>
</feature>
<evidence type="ECO:0000313" key="12">
    <source>
        <dbReference type="Proteomes" id="UP001183388"/>
    </source>
</evidence>
<dbReference type="EC" id="2.7.13.3" evidence="2"/>
<name>A0ABU2L5W5_9ACTN</name>
<dbReference type="PANTHER" id="PTHR24421">
    <property type="entry name" value="NITRATE/NITRITE SENSOR PROTEIN NARX-RELATED"/>
    <property type="match status" value="1"/>
</dbReference>
<keyword evidence="4" id="KW-0808">Transferase</keyword>
<comment type="catalytic activity">
    <reaction evidence="1">
        <text>ATP + protein L-histidine = ADP + protein N-phospho-L-histidine.</text>
        <dbReference type="EC" id="2.7.13.3"/>
    </reaction>
</comment>
<accession>A0ABU2L5W5</accession>
<dbReference type="EMBL" id="JAVREN010000007">
    <property type="protein sequence ID" value="MDT0306757.1"/>
    <property type="molecule type" value="Genomic_DNA"/>
</dbReference>
<evidence type="ECO:0000256" key="6">
    <source>
        <dbReference type="ARBA" id="ARBA00022777"/>
    </source>
</evidence>
<comment type="caution">
    <text evidence="11">The sequence shown here is derived from an EMBL/GenBank/DDBJ whole genome shotgun (WGS) entry which is preliminary data.</text>
</comment>
<dbReference type="Proteomes" id="UP001183388">
    <property type="component" value="Unassembled WGS sequence"/>
</dbReference>
<evidence type="ECO:0000256" key="2">
    <source>
        <dbReference type="ARBA" id="ARBA00012438"/>
    </source>
</evidence>
<keyword evidence="7" id="KW-0067">ATP-binding</keyword>
<protein>
    <recommendedName>
        <fullName evidence="2">histidine kinase</fullName>
        <ecNumber evidence="2">2.7.13.3</ecNumber>
    </recommendedName>
</protein>
<dbReference type="InterPro" id="IPR050482">
    <property type="entry name" value="Sensor_HK_TwoCompSys"/>
</dbReference>
<dbReference type="Pfam" id="PF07730">
    <property type="entry name" value="HisKA_3"/>
    <property type="match status" value="1"/>
</dbReference>
<dbReference type="SUPFAM" id="SSF55874">
    <property type="entry name" value="ATPase domain of HSP90 chaperone/DNA topoisomerase II/histidine kinase"/>
    <property type="match status" value="1"/>
</dbReference>
<dbReference type="Gene3D" id="1.20.5.1930">
    <property type="match status" value="1"/>
</dbReference>
<reference evidence="12" key="1">
    <citation type="submission" date="2023-07" db="EMBL/GenBank/DDBJ databases">
        <title>30 novel species of actinomycetes from the DSMZ collection.</title>
        <authorList>
            <person name="Nouioui I."/>
        </authorList>
    </citation>
    <scope>NUCLEOTIDE SEQUENCE [LARGE SCALE GENOMIC DNA]</scope>
    <source>
        <strain evidence="12">DSM 44917</strain>
    </source>
</reference>
<dbReference type="Gene3D" id="3.30.565.10">
    <property type="entry name" value="Histidine kinase-like ATPase, C-terminal domain"/>
    <property type="match status" value="1"/>
</dbReference>